<evidence type="ECO:0000259" key="2">
    <source>
        <dbReference type="Pfam" id="PF00296"/>
    </source>
</evidence>
<comment type="caution">
    <text evidence="3">The sequence shown here is derived from an EMBL/GenBank/DDBJ whole genome shotgun (WGS) entry which is preliminary data.</text>
</comment>
<dbReference type="NCBIfam" id="TIGR03558">
    <property type="entry name" value="oxido_grp_1"/>
    <property type="match status" value="1"/>
</dbReference>
<dbReference type="InterPro" id="IPR050766">
    <property type="entry name" value="Bact_Lucif_Oxidored"/>
</dbReference>
<protein>
    <submittedName>
        <fullName evidence="3">Coenzyme F420-dependent N5,N10-methylene tetrahydromethanopterin reductase</fullName>
    </submittedName>
</protein>
<dbReference type="InterPro" id="IPR019949">
    <property type="entry name" value="CmoO-like"/>
</dbReference>
<dbReference type="InterPro" id="IPR036661">
    <property type="entry name" value="Luciferase-like_sf"/>
</dbReference>
<dbReference type="SUPFAM" id="SSF51679">
    <property type="entry name" value="Bacterial luciferase-like"/>
    <property type="match status" value="1"/>
</dbReference>
<dbReference type="PATRIC" id="fig|1307436.3.peg.4593"/>
<evidence type="ECO:0000256" key="1">
    <source>
        <dbReference type="ARBA" id="ARBA00007789"/>
    </source>
</evidence>
<comment type="similarity">
    <text evidence="1">To bacterial alkanal monooxygenase alpha and beta chains.</text>
</comment>
<dbReference type="OrthoDB" id="9780518at2"/>
<dbReference type="EMBL" id="APVL01000024">
    <property type="protein sequence ID" value="EWG09001.1"/>
    <property type="molecule type" value="Genomic_DNA"/>
</dbReference>
<dbReference type="GO" id="GO:0005829">
    <property type="term" value="C:cytosol"/>
    <property type="evidence" value="ECO:0007669"/>
    <property type="project" value="TreeGrafter"/>
</dbReference>
<proteinExistence type="predicted"/>
<dbReference type="PANTHER" id="PTHR30137">
    <property type="entry name" value="LUCIFERASE-LIKE MONOOXYGENASE"/>
    <property type="match status" value="1"/>
</dbReference>
<dbReference type="Gene3D" id="3.20.20.30">
    <property type="entry name" value="Luciferase-like domain"/>
    <property type="match status" value="1"/>
</dbReference>
<dbReference type="AlphaFoldDB" id="W7L0E2"/>
<reference evidence="3 4" key="2">
    <citation type="journal article" date="2016" name="Sci. Rep.">
        <title>A novel serine protease, Sep1, from Bacillus firmus DS-1 has nematicidal activity and degrades multiple intestinal-associated nematode proteins.</title>
        <authorList>
            <person name="Geng C."/>
            <person name="Nie X."/>
            <person name="Tang Z."/>
            <person name="Zhang Y."/>
            <person name="Lin J."/>
            <person name="Sun M."/>
            <person name="Peng D."/>
        </authorList>
    </citation>
    <scope>NUCLEOTIDE SEQUENCE [LARGE SCALE GENOMIC DNA]</scope>
    <source>
        <strain evidence="3 4">DS1</strain>
    </source>
</reference>
<dbReference type="PANTHER" id="PTHR30137:SF19">
    <property type="entry name" value="LUCIFERASE-LIKE MONOOXYGENASE"/>
    <property type="match status" value="1"/>
</dbReference>
<dbReference type="Pfam" id="PF00296">
    <property type="entry name" value="Bac_luciferase"/>
    <property type="match status" value="1"/>
</dbReference>
<feature type="domain" description="Luciferase-like" evidence="2">
    <location>
        <begin position="1"/>
        <end position="301"/>
    </location>
</feature>
<dbReference type="FunFam" id="3.20.20.30:FF:000002">
    <property type="entry name" value="LLM class flavin-dependent oxidoreductase"/>
    <property type="match status" value="1"/>
</dbReference>
<dbReference type="InterPro" id="IPR011251">
    <property type="entry name" value="Luciferase-like_dom"/>
</dbReference>
<sequence>MELSILDLATLAVGKTAKDVLEDSTRLAKAGEEFGYTRFWIAEHHNISALCCPSPEVMLGYIGANTETIRLGSGATLLPYYKPYKIAETFNLLSSLFPNRIDLGVGRGPGGSPEAKLALSDNFSEQAKKFPDTVKELKDFLDNSFPHKHPYSTINAYPIPSVPPQLWILGTSLESARLAALYGVPYAFGHFLSANKSSEIMNYYHNNLKGKESGIKPKTIFAVFVICAETNERAQELARSALLWEVQLSTGIGDKGLPSFIESNGYTFSRQEMELIRNFKNKMIIGSPTEVKKKLIDIQNTYKVDEIMILTNTFCFEDRIKSYKLIAKEVFSV</sequence>
<dbReference type="RefSeq" id="WP_009335985.1">
    <property type="nucleotide sequence ID" value="NZ_APVL01000024.1"/>
</dbReference>
<reference evidence="4" key="1">
    <citation type="submission" date="2013-03" db="EMBL/GenBank/DDBJ databases">
        <title>Draft genome sequence of Bacillus firmus DS1.</title>
        <authorList>
            <person name="Peng D."/>
            <person name="Zhu L."/>
            <person name="Sun M."/>
        </authorList>
    </citation>
    <scope>NUCLEOTIDE SEQUENCE [LARGE SCALE GENOMIC DNA]</scope>
    <source>
        <strain evidence="4">DS1</strain>
    </source>
</reference>
<organism evidence="3 4">
    <name type="scientific">Cytobacillus firmus DS1</name>
    <dbReference type="NCBI Taxonomy" id="1307436"/>
    <lineage>
        <taxon>Bacteria</taxon>
        <taxon>Bacillati</taxon>
        <taxon>Bacillota</taxon>
        <taxon>Bacilli</taxon>
        <taxon>Bacillales</taxon>
        <taxon>Bacillaceae</taxon>
        <taxon>Cytobacillus</taxon>
    </lineage>
</organism>
<gene>
    <name evidence="3" type="ORF">PBF_21533</name>
</gene>
<evidence type="ECO:0000313" key="3">
    <source>
        <dbReference type="EMBL" id="EWG09001.1"/>
    </source>
</evidence>
<dbReference type="eggNOG" id="COG2141">
    <property type="taxonomic scope" value="Bacteria"/>
</dbReference>
<accession>W7L0E2</accession>
<name>W7L0E2_CYTFI</name>
<evidence type="ECO:0000313" key="4">
    <source>
        <dbReference type="Proteomes" id="UP000019270"/>
    </source>
</evidence>
<dbReference type="GO" id="GO:0016705">
    <property type="term" value="F:oxidoreductase activity, acting on paired donors, with incorporation or reduction of molecular oxygen"/>
    <property type="evidence" value="ECO:0007669"/>
    <property type="project" value="InterPro"/>
</dbReference>
<dbReference type="Proteomes" id="UP000019270">
    <property type="component" value="Unassembled WGS sequence"/>
</dbReference>